<protein>
    <submittedName>
        <fullName evidence="1">Uncharacterized protein</fullName>
    </submittedName>
</protein>
<accession>A0A8S5Q6Q3</accession>
<reference evidence="1" key="1">
    <citation type="journal article" date="2021" name="Proc. Natl. Acad. Sci. U.S.A.">
        <title>A Catalog of Tens of Thousands of Viruses from Human Metagenomes Reveals Hidden Associations with Chronic Diseases.</title>
        <authorList>
            <person name="Tisza M.J."/>
            <person name="Buck C.B."/>
        </authorList>
    </citation>
    <scope>NUCLEOTIDE SEQUENCE</scope>
    <source>
        <strain evidence="1">Cty3u30</strain>
    </source>
</reference>
<dbReference type="EMBL" id="BK015598">
    <property type="protein sequence ID" value="DAE15046.1"/>
    <property type="molecule type" value="Genomic_DNA"/>
</dbReference>
<sequence>MRHMTFAINGVDLSELCDQYGFSSGMTPVYSAEVETMDRKRHSTLVRWRGWCNVKLNDVSDDEARRFCAVLMSATLNVSYYNAHLGAQVTHEMTVDSPQLGYLLQDVSGRYWSGSTLQFEER</sequence>
<proteinExistence type="predicted"/>
<evidence type="ECO:0000313" key="1">
    <source>
        <dbReference type="EMBL" id="DAE15046.1"/>
    </source>
</evidence>
<name>A0A8S5Q6Q3_9CAUD</name>
<organism evidence="1">
    <name type="scientific">Siphoviridae sp. cty3u30</name>
    <dbReference type="NCBI Taxonomy" id="2825744"/>
    <lineage>
        <taxon>Viruses</taxon>
        <taxon>Duplodnaviria</taxon>
        <taxon>Heunggongvirae</taxon>
        <taxon>Uroviricota</taxon>
        <taxon>Caudoviricetes</taxon>
    </lineage>
</organism>